<dbReference type="SUPFAM" id="SSF46785">
    <property type="entry name" value="Winged helix' DNA-binding domain"/>
    <property type="match status" value="1"/>
</dbReference>
<protein>
    <submittedName>
        <fullName evidence="7">Transcriptional repressor</fullName>
    </submittedName>
</protein>
<keyword evidence="6" id="KW-0804">Transcription</keyword>
<dbReference type="InterPro" id="IPR043135">
    <property type="entry name" value="Fur_C"/>
</dbReference>
<gene>
    <name evidence="7" type="ORF">I1A42_21780</name>
</gene>
<name>A0ABS0GKZ4_9VIBR</name>
<dbReference type="PANTHER" id="PTHR33202">
    <property type="entry name" value="ZINC UPTAKE REGULATION PROTEIN"/>
    <property type="match status" value="1"/>
</dbReference>
<dbReference type="InterPro" id="IPR036390">
    <property type="entry name" value="WH_DNA-bd_sf"/>
</dbReference>
<dbReference type="PANTHER" id="PTHR33202:SF6">
    <property type="entry name" value="ZINC UPTAKE REGULATION PROTEIN"/>
    <property type="match status" value="1"/>
</dbReference>
<evidence type="ECO:0000313" key="7">
    <source>
        <dbReference type="EMBL" id="MBF9003111.1"/>
    </source>
</evidence>
<accession>A0ABS0GKZ4</accession>
<dbReference type="RefSeq" id="WP_196124998.1">
    <property type="nucleotide sequence ID" value="NZ_JADPMR010000004.1"/>
</dbReference>
<dbReference type="InterPro" id="IPR002481">
    <property type="entry name" value="FUR"/>
</dbReference>
<comment type="caution">
    <text evidence="7">The sequence shown here is derived from an EMBL/GenBank/DDBJ whole genome shotgun (WGS) entry which is preliminary data.</text>
</comment>
<dbReference type="Gene3D" id="1.10.10.10">
    <property type="entry name" value="Winged helix-like DNA-binding domain superfamily/Winged helix DNA-binding domain"/>
    <property type="match status" value="1"/>
</dbReference>
<keyword evidence="4" id="KW-0805">Transcription regulation</keyword>
<reference evidence="7 8" key="1">
    <citation type="submission" date="2020-11" db="EMBL/GenBank/DDBJ databases">
        <title>Vibrio nitrifigilis sp. nov., a marine nitrogen-fixing bacterium isolated from the lagoon sediment of an islet inside an atoll.</title>
        <authorList>
            <person name="Wang L.-T."/>
            <person name="Shieh W.Y."/>
        </authorList>
    </citation>
    <scope>NUCLEOTIDE SEQUENCE [LARGE SCALE GENOMIC DNA]</scope>
    <source>
        <strain evidence="7 8">NFV-1</strain>
    </source>
</reference>
<dbReference type="Pfam" id="PF01475">
    <property type="entry name" value="FUR"/>
    <property type="match status" value="1"/>
</dbReference>
<evidence type="ECO:0000256" key="2">
    <source>
        <dbReference type="ARBA" id="ARBA00022491"/>
    </source>
</evidence>
<proteinExistence type="inferred from homology"/>
<dbReference type="EMBL" id="JADPMR010000004">
    <property type="protein sequence ID" value="MBF9003111.1"/>
    <property type="molecule type" value="Genomic_DNA"/>
</dbReference>
<keyword evidence="2" id="KW-0678">Repressor</keyword>
<comment type="similarity">
    <text evidence="1">Belongs to the Fur family.</text>
</comment>
<keyword evidence="3" id="KW-0862">Zinc</keyword>
<evidence type="ECO:0000256" key="3">
    <source>
        <dbReference type="ARBA" id="ARBA00022833"/>
    </source>
</evidence>
<dbReference type="Gene3D" id="3.30.1490.190">
    <property type="match status" value="1"/>
</dbReference>
<evidence type="ECO:0000256" key="1">
    <source>
        <dbReference type="ARBA" id="ARBA00007957"/>
    </source>
</evidence>
<evidence type="ECO:0000256" key="4">
    <source>
        <dbReference type="ARBA" id="ARBA00023015"/>
    </source>
</evidence>
<keyword evidence="8" id="KW-1185">Reference proteome</keyword>
<keyword evidence="5" id="KW-0238">DNA-binding</keyword>
<dbReference type="Proteomes" id="UP000597206">
    <property type="component" value="Unassembled WGS sequence"/>
</dbReference>
<evidence type="ECO:0000256" key="5">
    <source>
        <dbReference type="ARBA" id="ARBA00023125"/>
    </source>
</evidence>
<evidence type="ECO:0000256" key="6">
    <source>
        <dbReference type="ARBA" id="ARBA00023163"/>
    </source>
</evidence>
<organism evidence="7 8">
    <name type="scientific">Vibrio nitrifigilis</name>
    <dbReference type="NCBI Taxonomy" id="2789781"/>
    <lineage>
        <taxon>Bacteria</taxon>
        <taxon>Pseudomonadati</taxon>
        <taxon>Pseudomonadota</taxon>
        <taxon>Gammaproteobacteria</taxon>
        <taxon>Vibrionales</taxon>
        <taxon>Vibrionaceae</taxon>
        <taxon>Vibrio</taxon>
    </lineage>
</organism>
<evidence type="ECO:0000313" key="8">
    <source>
        <dbReference type="Proteomes" id="UP000597206"/>
    </source>
</evidence>
<sequence>MTKIEHILNYAKDSCLTHGSHLTPKRKVILMGLIESGKALSAYELVDYCKENYSEVIPVMSVYRILEFFQQLHLVHRLHIVNKYVSCSHILDDDDNECSLFLICTKCNKVKEVHVDESMLRNLKNSINDSEFHVVTPQLELECECDECAEKDTQTRSSQKMNQDKR</sequence>
<dbReference type="InterPro" id="IPR036388">
    <property type="entry name" value="WH-like_DNA-bd_sf"/>
</dbReference>